<dbReference type="AlphaFoldDB" id="A0A4Q0SP19"/>
<dbReference type="Proteomes" id="UP000290565">
    <property type="component" value="Unassembled WGS sequence"/>
</dbReference>
<dbReference type="RefSeq" id="WP_128944340.1">
    <property type="nucleotide sequence ID" value="NZ_LBJM01000023.1"/>
</dbReference>
<organism evidence="2 3">
    <name type="scientific">Bradyrhizobium zhanjiangense</name>
    <dbReference type="NCBI Taxonomy" id="1325107"/>
    <lineage>
        <taxon>Bacteria</taxon>
        <taxon>Pseudomonadati</taxon>
        <taxon>Pseudomonadota</taxon>
        <taxon>Alphaproteobacteria</taxon>
        <taxon>Hyphomicrobiales</taxon>
        <taxon>Nitrobacteraceae</taxon>
        <taxon>Bradyrhizobium</taxon>
    </lineage>
</organism>
<accession>A0A4Q0SP19</accession>
<dbReference type="EMBL" id="LBJM01000023">
    <property type="protein sequence ID" value="RXH41082.1"/>
    <property type="molecule type" value="Genomic_DNA"/>
</dbReference>
<feature type="compositionally biased region" description="Acidic residues" evidence="1">
    <location>
        <begin position="80"/>
        <end position="89"/>
    </location>
</feature>
<name>A0A4Q0SP19_9BRAD</name>
<feature type="compositionally biased region" description="Acidic residues" evidence="1">
    <location>
        <begin position="114"/>
        <end position="126"/>
    </location>
</feature>
<evidence type="ECO:0000313" key="2">
    <source>
        <dbReference type="EMBL" id="RXH41082.1"/>
    </source>
</evidence>
<gene>
    <name evidence="2" type="ORF">XH94_09575</name>
</gene>
<evidence type="ECO:0000256" key="1">
    <source>
        <dbReference type="SAM" id="MobiDB-lite"/>
    </source>
</evidence>
<feature type="region of interest" description="Disordered" evidence="1">
    <location>
        <begin position="73"/>
        <end position="92"/>
    </location>
</feature>
<proteinExistence type="predicted"/>
<protein>
    <submittedName>
        <fullName evidence="2">Uncharacterized protein</fullName>
    </submittedName>
</protein>
<sequence length="139" mass="15187">MPAGDIGEILHLTHGIRLANASERVAFRLEAFMGTPIDGGMARHARELVKDLIDFLDSLEADPDLEPSCGVAYGQPPGADECEPPEDAEPSLGSFDRIIDQAHAWRSSGYNDLEQNDCDREDDDTEEAKQQSPEMCPCA</sequence>
<evidence type="ECO:0000313" key="3">
    <source>
        <dbReference type="Proteomes" id="UP000290565"/>
    </source>
</evidence>
<comment type="caution">
    <text evidence="2">The sequence shown here is derived from an EMBL/GenBank/DDBJ whole genome shotgun (WGS) entry which is preliminary data.</text>
</comment>
<feature type="region of interest" description="Disordered" evidence="1">
    <location>
        <begin position="106"/>
        <end position="139"/>
    </location>
</feature>
<reference evidence="2 3" key="1">
    <citation type="submission" date="2015-04" db="EMBL/GenBank/DDBJ databases">
        <title>Comparative genomics of rhizobia nodulating Arachis hypogaea in China.</title>
        <authorList>
            <person name="Li Y."/>
        </authorList>
    </citation>
    <scope>NUCLEOTIDE SEQUENCE [LARGE SCALE GENOMIC DNA]</scope>
    <source>
        <strain evidence="2 3">CCBAU 51787</strain>
    </source>
</reference>